<dbReference type="GO" id="GO:0006310">
    <property type="term" value="P:DNA recombination"/>
    <property type="evidence" value="ECO:0007669"/>
    <property type="project" value="UniProtKB-KW"/>
</dbReference>
<dbReference type="InterPro" id="IPR011010">
    <property type="entry name" value="DNA_brk_join_enz"/>
</dbReference>
<keyword evidence="3" id="KW-0238">DNA-binding</keyword>
<dbReference type="InterPro" id="IPR002104">
    <property type="entry name" value="Integrase_catalytic"/>
</dbReference>
<keyword evidence="2" id="KW-0229">DNA integration</keyword>
<dbReference type="Pfam" id="PF00589">
    <property type="entry name" value="Phage_integrase"/>
    <property type="match status" value="1"/>
</dbReference>
<dbReference type="InterPro" id="IPR013762">
    <property type="entry name" value="Integrase-like_cat_sf"/>
</dbReference>
<gene>
    <name evidence="6" type="ORF">SAMN05192563_1015152</name>
</gene>
<organism evidence="6 7">
    <name type="scientific">Paraburkholderia aspalathi</name>
    <dbReference type="NCBI Taxonomy" id="1324617"/>
    <lineage>
        <taxon>Bacteria</taxon>
        <taxon>Pseudomonadati</taxon>
        <taxon>Pseudomonadota</taxon>
        <taxon>Betaproteobacteria</taxon>
        <taxon>Burkholderiales</taxon>
        <taxon>Burkholderiaceae</taxon>
        <taxon>Paraburkholderia</taxon>
    </lineage>
</organism>
<evidence type="ECO:0000313" key="7">
    <source>
        <dbReference type="Proteomes" id="UP000198844"/>
    </source>
</evidence>
<evidence type="ECO:0000256" key="1">
    <source>
        <dbReference type="ARBA" id="ARBA00008857"/>
    </source>
</evidence>
<dbReference type="EMBL" id="FPBH01000015">
    <property type="protein sequence ID" value="SFU20955.1"/>
    <property type="molecule type" value="Genomic_DNA"/>
</dbReference>
<dbReference type="AlphaFoldDB" id="A0A1I7EAQ6"/>
<dbReference type="CDD" id="cd00397">
    <property type="entry name" value="DNA_BRE_C"/>
    <property type="match status" value="1"/>
</dbReference>
<evidence type="ECO:0000313" key="6">
    <source>
        <dbReference type="EMBL" id="SFU20955.1"/>
    </source>
</evidence>
<reference evidence="6 7" key="1">
    <citation type="submission" date="2016-10" db="EMBL/GenBank/DDBJ databases">
        <authorList>
            <person name="de Groot N.N."/>
        </authorList>
    </citation>
    <scope>NUCLEOTIDE SEQUENCE [LARGE SCALE GENOMIC DNA]</scope>
    <source>
        <strain evidence="6 7">LMG 27731</strain>
    </source>
</reference>
<name>A0A1I7EAQ6_9BURK</name>
<dbReference type="PANTHER" id="PTHR30349">
    <property type="entry name" value="PHAGE INTEGRASE-RELATED"/>
    <property type="match status" value="1"/>
</dbReference>
<dbReference type="Gene3D" id="1.10.443.10">
    <property type="entry name" value="Intergrase catalytic core"/>
    <property type="match status" value="1"/>
</dbReference>
<evidence type="ECO:0000256" key="4">
    <source>
        <dbReference type="ARBA" id="ARBA00023172"/>
    </source>
</evidence>
<feature type="domain" description="Tyr recombinase" evidence="5">
    <location>
        <begin position="1"/>
        <end position="166"/>
    </location>
</feature>
<comment type="similarity">
    <text evidence="1">Belongs to the 'phage' integrase family.</text>
</comment>
<evidence type="ECO:0000256" key="3">
    <source>
        <dbReference type="ARBA" id="ARBA00023125"/>
    </source>
</evidence>
<protein>
    <submittedName>
        <fullName evidence="6">Phage integrase family protein</fullName>
    </submittedName>
</protein>
<keyword evidence="4" id="KW-0233">DNA recombination</keyword>
<dbReference type="InterPro" id="IPR050090">
    <property type="entry name" value="Tyrosine_recombinase_XerCD"/>
</dbReference>
<evidence type="ECO:0000259" key="5">
    <source>
        <dbReference type="PROSITE" id="PS51898"/>
    </source>
</evidence>
<accession>A0A1I7EAQ6</accession>
<dbReference type="Proteomes" id="UP000198844">
    <property type="component" value="Unassembled WGS sequence"/>
</dbReference>
<dbReference type="GO" id="GO:0015074">
    <property type="term" value="P:DNA integration"/>
    <property type="evidence" value="ECO:0007669"/>
    <property type="project" value="UniProtKB-KW"/>
</dbReference>
<dbReference type="SUPFAM" id="SSF56349">
    <property type="entry name" value="DNA breaking-rejoining enzymes"/>
    <property type="match status" value="1"/>
</dbReference>
<proteinExistence type="inferred from homology"/>
<dbReference type="PANTHER" id="PTHR30349:SF41">
    <property type="entry name" value="INTEGRASE_RECOMBINASE PROTEIN MJ0367-RELATED"/>
    <property type="match status" value="1"/>
</dbReference>
<sequence>MNATLGDIGTDARDDSWLQVTGKGAQSGKVALPPLAREALDRFLMQRGLPVSRRGWRPDIPLIPTLGRAGDLSASRQAGITATRLRQVLQRFFVQAATRLEDNDPTLAARLRRASPHWMRHTHATHALEHGVELVAVRDNLRHASIATTSTYLHADDARRARQVGAAFGRSTPRGGGTAAPL</sequence>
<evidence type="ECO:0000256" key="2">
    <source>
        <dbReference type="ARBA" id="ARBA00022908"/>
    </source>
</evidence>
<dbReference type="GO" id="GO:0003677">
    <property type="term" value="F:DNA binding"/>
    <property type="evidence" value="ECO:0007669"/>
    <property type="project" value="UniProtKB-KW"/>
</dbReference>
<dbReference type="PROSITE" id="PS51898">
    <property type="entry name" value="TYR_RECOMBINASE"/>
    <property type="match status" value="1"/>
</dbReference>